<proteinExistence type="predicted"/>
<keyword evidence="3" id="KW-1185">Reference proteome</keyword>
<organism evidence="2 3">
    <name type="scientific">Turnera subulata</name>
    <dbReference type="NCBI Taxonomy" id="218843"/>
    <lineage>
        <taxon>Eukaryota</taxon>
        <taxon>Viridiplantae</taxon>
        <taxon>Streptophyta</taxon>
        <taxon>Embryophyta</taxon>
        <taxon>Tracheophyta</taxon>
        <taxon>Spermatophyta</taxon>
        <taxon>Magnoliopsida</taxon>
        <taxon>eudicotyledons</taxon>
        <taxon>Gunneridae</taxon>
        <taxon>Pentapetalae</taxon>
        <taxon>rosids</taxon>
        <taxon>fabids</taxon>
        <taxon>Malpighiales</taxon>
        <taxon>Passifloraceae</taxon>
        <taxon>Turnera</taxon>
    </lineage>
</organism>
<gene>
    <name evidence="2" type="ORF">Tsubulata_026991</name>
</gene>
<sequence length="417" mass="45999">MFGCVIKTITQLTLNRLRTQYGRRGSRWSGRVCRARRGVIAIRRELGKIRGRTSRITLRGSIPRGRRSRCKRASSTTTTPPSSAATASGLSEKCLGVIVHRRRGRRVRKEEEKEGEEEDSAKVEEEKEEEDDMFKTESKRNRKGLRGEKIQKMNTSSTTMYCSTGGGIQCEMGCAFTRLKGSRFENVFQIVWVEIDKAAVLDGCISWNGEDGICGTALGGIKFVMGSAFLRSKGSGFEDVFQDLCWKPRSNCSRLPSEEYCACAADTLTLKNACSAIVVGTLVDPLLLLVCGCQFVGSSTKLLVSVNWRTKEAVYVCEPCMIHGKNVVSIPLIGDEESHMQGINIEFRFVILCSGFPLQLGEADHGSISTLHSVDLAAVASGNDRQIANQASRDLASLLEDCSSTIIEQYFGRIFLN</sequence>
<dbReference type="Proteomes" id="UP001141552">
    <property type="component" value="Unassembled WGS sequence"/>
</dbReference>
<evidence type="ECO:0000313" key="2">
    <source>
        <dbReference type="EMBL" id="KAJ4837784.1"/>
    </source>
</evidence>
<reference evidence="2" key="1">
    <citation type="submission" date="2022-02" db="EMBL/GenBank/DDBJ databases">
        <authorList>
            <person name="Henning P.M."/>
            <person name="McCubbin A.G."/>
            <person name="Shore J.S."/>
        </authorList>
    </citation>
    <scope>NUCLEOTIDE SEQUENCE</scope>
    <source>
        <strain evidence="2">F60SS</strain>
        <tissue evidence="2">Leaves</tissue>
    </source>
</reference>
<dbReference type="PANTHER" id="PTHR43268">
    <property type="entry name" value="THIOSULFATE SULFURTRANSFERASE/RHODANESE-LIKE DOMAIN-CONTAINING PROTEIN 2"/>
    <property type="match status" value="1"/>
</dbReference>
<feature type="compositionally biased region" description="Basic and acidic residues" evidence="1">
    <location>
        <begin position="133"/>
        <end position="143"/>
    </location>
</feature>
<feature type="compositionally biased region" description="Low complexity" evidence="1">
    <location>
        <begin position="73"/>
        <end position="88"/>
    </location>
</feature>
<dbReference type="InterPro" id="IPR020936">
    <property type="entry name" value="TrhO"/>
</dbReference>
<dbReference type="PANTHER" id="PTHR43268:SF6">
    <property type="entry name" value="THIOSULFATE SULFURTRANSFERASE_RHODANESE-LIKE DOMAIN-CONTAINING PROTEIN 2"/>
    <property type="match status" value="1"/>
</dbReference>
<dbReference type="EMBL" id="JAKUCV010003738">
    <property type="protein sequence ID" value="KAJ4837784.1"/>
    <property type="molecule type" value="Genomic_DNA"/>
</dbReference>
<feature type="region of interest" description="Disordered" evidence="1">
    <location>
        <begin position="61"/>
        <end position="88"/>
    </location>
</feature>
<evidence type="ECO:0000256" key="1">
    <source>
        <dbReference type="SAM" id="MobiDB-lite"/>
    </source>
</evidence>
<evidence type="ECO:0000313" key="3">
    <source>
        <dbReference type="Proteomes" id="UP001141552"/>
    </source>
</evidence>
<reference evidence="2" key="2">
    <citation type="journal article" date="2023" name="Plants (Basel)">
        <title>Annotation of the Turnera subulata (Passifloraceae) Draft Genome Reveals the S-Locus Evolved after the Divergence of Turneroideae from Passifloroideae in a Stepwise Manner.</title>
        <authorList>
            <person name="Henning P.M."/>
            <person name="Roalson E.H."/>
            <person name="Mir W."/>
            <person name="McCubbin A.G."/>
            <person name="Shore J.S."/>
        </authorList>
    </citation>
    <scope>NUCLEOTIDE SEQUENCE</scope>
    <source>
        <strain evidence="2">F60SS</strain>
    </source>
</reference>
<comment type="caution">
    <text evidence="2">The sequence shown here is derived from an EMBL/GenBank/DDBJ whole genome shotgun (WGS) entry which is preliminary data.</text>
</comment>
<protein>
    <submittedName>
        <fullName evidence="2">Uncharacterized protein</fullName>
    </submittedName>
</protein>
<dbReference type="AlphaFoldDB" id="A0A9Q0FTX4"/>
<name>A0A9Q0FTX4_9ROSI</name>
<accession>A0A9Q0FTX4</accession>
<feature type="region of interest" description="Disordered" evidence="1">
    <location>
        <begin position="105"/>
        <end position="143"/>
    </location>
</feature>